<dbReference type="EMBL" id="NHYD01003440">
    <property type="protein sequence ID" value="PPQ77441.1"/>
    <property type="molecule type" value="Genomic_DNA"/>
</dbReference>
<accession>A0A409WG41</accession>
<feature type="compositionally biased region" description="Polar residues" evidence="1">
    <location>
        <begin position="118"/>
        <end position="129"/>
    </location>
</feature>
<dbReference type="AlphaFoldDB" id="A0A409WG41"/>
<evidence type="ECO:0000313" key="2">
    <source>
        <dbReference type="EMBL" id="PPQ77441.1"/>
    </source>
</evidence>
<dbReference type="OrthoDB" id="3256715at2759"/>
<organism evidence="2 3">
    <name type="scientific">Psilocybe cyanescens</name>
    <dbReference type="NCBI Taxonomy" id="93625"/>
    <lineage>
        <taxon>Eukaryota</taxon>
        <taxon>Fungi</taxon>
        <taxon>Dikarya</taxon>
        <taxon>Basidiomycota</taxon>
        <taxon>Agaricomycotina</taxon>
        <taxon>Agaricomycetes</taxon>
        <taxon>Agaricomycetidae</taxon>
        <taxon>Agaricales</taxon>
        <taxon>Agaricineae</taxon>
        <taxon>Strophariaceae</taxon>
        <taxon>Psilocybe</taxon>
    </lineage>
</organism>
<evidence type="ECO:0000256" key="1">
    <source>
        <dbReference type="SAM" id="MobiDB-lite"/>
    </source>
</evidence>
<evidence type="ECO:0000313" key="3">
    <source>
        <dbReference type="Proteomes" id="UP000283269"/>
    </source>
</evidence>
<reference evidence="2 3" key="1">
    <citation type="journal article" date="2018" name="Evol. Lett.">
        <title>Horizontal gene cluster transfer increased hallucinogenic mushroom diversity.</title>
        <authorList>
            <person name="Reynolds H.T."/>
            <person name="Vijayakumar V."/>
            <person name="Gluck-Thaler E."/>
            <person name="Korotkin H.B."/>
            <person name="Matheny P.B."/>
            <person name="Slot J.C."/>
        </authorList>
    </citation>
    <scope>NUCLEOTIDE SEQUENCE [LARGE SCALE GENOMIC DNA]</scope>
    <source>
        <strain evidence="2 3">2631</strain>
    </source>
</reference>
<name>A0A409WG41_PSICY</name>
<protein>
    <submittedName>
        <fullName evidence="2">Uncharacterized protein</fullName>
    </submittedName>
</protein>
<dbReference type="InParanoid" id="A0A409WG41"/>
<sequence length="129" mass="14516">MHGWLAKMRGTLIGNEELRSRGMREMKAACAERRRQAAKKRQHAAHTGKSLFSFLGFVKGSNSKQQHHRSGRPRGTAQGKRQDSQGARLVRPPLKPSGATHHSSHRSQRQGSHQSQQTRPSGQHRSSRR</sequence>
<dbReference type="Proteomes" id="UP000283269">
    <property type="component" value="Unassembled WGS sequence"/>
</dbReference>
<proteinExistence type="predicted"/>
<comment type="caution">
    <text evidence="2">The sequence shown here is derived from an EMBL/GenBank/DDBJ whole genome shotgun (WGS) entry which is preliminary data.</text>
</comment>
<keyword evidence="3" id="KW-1185">Reference proteome</keyword>
<feature type="region of interest" description="Disordered" evidence="1">
    <location>
        <begin position="56"/>
        <end position="129"/>
    </location>
</feature>
<gene>
    <name evidence="2" type="ORF">CVT25_011023</name>
</gene>